<evidence type="ECO:0000259" key="8">
    <source>
        <dbReference type="Pfam" id="PF13867"/>
    </source>
</evidence>
<dbReference type="InterPro" id="IPR038291">
    <property type="entry name" value="SAP30_C_sf"/>
</dbReference>
<comment type="subcellular location">
    <subcellularLocation>
        <location evidence="1">Nucleus</location>
    </subcellularLocation>
</comment>
<evidence type="ECO:0000256" key="7">
    <source>
        <dbReference type="SAM" id="MobiDB-lite"/>
    </source>
</evidence>
<comment type="caution">
    <text evidence="9">The sequence shown here is derived from an EMBL/GenBank/DDBJ whole genome shotgun (WGS) entry which is preliminary data.</text>
</comment>
<dbReference type="OrthoDB" id="10573170at2759"/>
<dbReference type="Pfam" id="PF13867">
    <property type="entry name" value="SAP30_Sin3_bdg"/>
    <property type="match status" value="1"/>
</dbReference>
<evidence type="ECO:0000256" key="2">
    <source>
        <dbReference type="ARBA" id="ARBA00006283"/>
    </source>
</evidence>
<evidence type="ECO:0000256" key="5">
    <source>
        <dbReference type="ARBA" id="ARBA00023163"/>
    </source>
</evidence>
<protein>
    <submittedName>
        <fullName evidence="9">Sap30</fullName>
    </submittedName>
</protein>
<dbReference type="EMBL" id="JAPDFW010000022">
    <property type="protein sequence ID" value="KAJ5079671.1"/>
    <property type="molecule type" value="Genomic_DNA"/>
</dbReference>
<keyword evidence="3" id="KW-0678">Repressor</keyword>
<name>A0A9Q0LTI4_ANAIG</name>
<evidence type="ECO:0000256" key="3">
    <source>
        <dbReference type="ARBA" id="ARBA00022491"/>
    </source>
</evidence>
<dbReference type="InterPro" id="IPR025718">
    <property type="entry name" value="SAP30_Sin3-bd"/>
</dbReference>
<keyword evidence="4" id="KW-0805">Transcription regulation</keyword>
<feature type="region of interest" description="Disordered" evidence="7">
    <location>
        <begin position="1"/>
        <end position="20"/>
    </location>
</feature>
<gene>
    <name evidence="9" type="ORF">M0811_03980</name>
</gene>
<evidence type="ECO:0000256" key="4">
    <source>
        <dbReference type="ARBA" id="ARBA00023015"/>
    </source>
</evidence>
<evidence type="ECO:0000313" key="10">
    <source>
        <dbReference type="Proteomes" id="UP001149090"/>
    </source>
</evidence>
<accession>A0A9Q0LTI4</accession>
<evidence type="ECO:0000256" key="1">
    <source>
        <dbReference type="ARBA" id="ARBA00004123"/>
    </source>
</evidence>
<dbReference type="PANTHER" id="PTHR13286">
    <property type="entry name" value="SAP30"/>
    <property type="match status" value="1"/>
</dbReference>
<sequence>MGRISKNGNPKEKKSKYSKSHVTKVNFSKLDSHTLQNLKKYYRIKTDKNISYQELAVKIAEKFSQQKVNEDEVIRNFLMVVKTLI</sequence>
<evidence type="ECO:0000256" key="6">
    <source>
        <dbReference type="ARBA" id="ARBA00023242"/>
    </source>
</evidence>
<keyword evidence="10" id="KW-1185">Reference proteome</keyword>
<dbReference type="GO" id="GO:0005634">
    <property type="term" value="C:nucleus"/>
    <property type="evidence" value="ECO:0007669"/>
    <property type="project" value="UniProtKB-SubCell"/>
</dbReference>
<feature type="domain" description="Histone deacetylase complex subunit SAP30 Sin3 binding" evidence="8">
    <location>
        <begin position="30"/>
        <end position="82"/>
    </location>
</feature>
<dbReference type="Proteomes" id="UP001149090">
    <property type="component" value="Unassembled WGS sequence"/>
</dbReference>
<comment type="similarity">
    <text evidence="2">Belongs to the SAP30 family.</text>
</comment>
<proteinExistence type="inferred from homology"/>
<organism evidence="9 10">
    <name type="scientific">Anaeramoeba ignava</name>
    <name type="common">Anaerobic marine amoeba</name>
    <dbReference type="NCBI Taxonomy" id="1746090"/>
    <lineage>
        <taxon>Eukaryota</taxon>
        <taxon>Metamonada</taxon>
        <taxon>Anaeramoebidae</taxon>
        <taxon>Anaeramoeba</taxon>
    </lineage>
</organism>
<keyword evidence="6" id="KW-0539">Nucleus</keyword>
<dbReference type="InterPro" id="IPR024145">
    <property type="entry name" value="His_deAcase_SAP30/SAP30L"/>
</dbReference>
<reference evidence="9" key="1">
    <citation type="submission" date="2022-10" db="EMBL/GenBank/DDBJ databases">
        <title>Novel sulphate-reducing endosymbionts in the free-living metamonad Anaeramoeba.</title>
        <authorList>
            <person name="Jerlstrom-Hultqvist J."/>
            <person name="Cepicka I."/>
            <person name="Gallot-Lavallee L."/>
            <person name="Salas-Leiva D."/>
            <person name="Curtis B.A."/>
            <person name="Zahonova K."/>
            <person name="Pipaliya S."/>
            <person name="Dacks J."/>
            <person name="Roger A.J."/>
        </authorList>
    </citation>
    <scope>NUCLEOTIDE SEQUENCE</scope>
    <source>
        <strain evidence="9">BMAN</strain>
    </source>
</reference>
<dbReference type="Gene3D" id="6.10.160.20">
    <property type="match status" value="1"/>
</dbReference>
<dbReference type="AlphaFoldDB" id="A0A9Q0LTI4"/>
<evidence type="ECO:0000313" key="9">
    <source>
        <dbReference type="EMBL" id="KAJ5079671.1"/>
    </source>
</evidence>
<keyword evidence="5" id="KW-0804">Transcription</keyword>